<dbReference type="PANTHER" id="PTHR11972">
    <property type="entry name" value="NADPH OXIDASE"/>
    <property type="match status" value="1"/>
</dbReference>
<feature type="transmembrane region" description="Helical" evidence="18">
    <location>
        <begin position="165"/>
        <end position="189"/>
    </location>
</feature>
<dbReference type="GO" id="GO:0042554">
    <property type="term" value="P:superoxide anion generation"/>
    <property type="evidence" value="ECO:0007669"/>
    <property type="project" value="TreeGrafter"/>
</dbReference>
<keyword evidence="9" id="KW-0106">Calcium</keyword>
<keyword evidence="6 18" id="KW-0812">Transmembrane</keyword>
<feature type="transmembrane region" description="Helical" evidence="18">
    <location>
        <begin position="125"/>
        <end position="144"/>
    </location>
</feature>
<dbReference type="FunFam" id="3.40.50.80:FF:000020">
    <property type="entry name" value="Dual oxidase 1"/>
    <property type="match status" value="1"/>
</dbReference>
<dbReference type="GO" id="GO:0004601">
    <property type="term" value="F:peroxidase activity"/>
    <property type="evidence" value="ECO:0007669"/>
    <property type="project" value="UniProtKB-KW"/>
</dbReference>
<dbReference type="GO" id="GO:0043020">
    <property type="term" value="C:NADPH oxidase complex"/>
    <property type="evidence" value="ECO:0007669"/>
    <property type="project" value="TreeGrafter"/>
</dbReference>
<evidence type="ECO:0000256" key="11">
    <source>
        <dbReference type="ARBA" id="ARBA00022989"/>
    </source>
</evidence>
<name>A0A0D6M3N4_9BILA</name>
<dbReference type="InterPro" id="IPR013130">
    <property type="entry name" value="Fe3_Rdtase_TM_dom"/>
</dbReference>
<organism evidence="20 21">
    <name type="scientific">Ancylostoma ceylanicum</name>
    <dbReference type="NCBI Taxonomy" id="53326"/>
    <lineage>
        <taxon>Eukaryota</taxon>
        <taxon>Metazoa</taxon>
        <taxon>Ecdysozoa</taxon>
        <taxon>Nematoda</taxon>
        <taxon>Chromadorea</taxon>
        <taxon>Rhabditida</taxon>
        <taxon>Rhabditina</taxon>
        <taxon>Rhabditomorpha</taxon>
        <taxon>Strongyloidea</taxon>
        <taxon>Ancylostomatidae</taxon>
        <taxon>Ancylostomatinae</taxon>
        <taxon>Ancylostoma</taxon>
    </lineage>
</organism>
<evidence type="ECO:0000313" key="20">
    <source>
        <dbReference type="EMBL" id="EPB76976.1"/>
    </source>
</evidence>
<evidence type="ECO:0000256" key="9">
    <source>
        <dbReference type="ARBA" id="ARBA00022837"/>
    </source>
</evidence>
<protein>
    <recommendedName>
        <fullName evidence="3">NAD(P)H oxidase (H2O2-forming)</fullName>
        <ecNumber evidence="3">1.6.3.1</ecNumber>
    </recommendedName>
</protein>
<dbReference type="SUPFAM" id="SSF63380">
    <property type="entry name" value="Riboflavin synthase domain-like"/>
    <property type="match status" value="1"/>
</dbReference>
<comment type="catalytic activity">
    <reaction evidence="16">
        <text>NADH + O2 + H(+) = H2O2 + NAD(+)</text>
        <dbReference type="Rhea" id="RHEA:11264"/>
        <dbReference type="ChEBI" id="CHEBI:15378"/>
        <dbReference type="ChEBI" id="CHEBI:15379"/>
        <dbReference type="ChEBI" id="CHEBI:16240"/>
        <dbReference type="ChEBI" id="CHEBI:57540"/>
        <dbReference type="ChEBI" id="CHEBI:57945"/>
        <dbReference type="EC" id="1.6.3.1"/>
    </reaction>
</comment>
<dbReference type="Gene3D" id="3.40.50.80">
    <property type="entry name" value="Nucleotide-binding domain of ferredoxin-NADP reductase (FNR) module"/>
    <property type="match status" value="1"/>
</dbReference>
<reference evidence="20 21" key="1">
    <citation type="submission" date="2013-05" db="EMBL/GenBank/DDBJ databases">
        <title>Draft genome of the parasitic nematode Anyclostoma ceylanicum.</title>
        <authorList>
            <person name="Mitreva M."/>
        </authorList>
    </citation>
    <scope>NUCLEOTIDE SEQUENCE [LARGE SCALE GENOMIC DNA]</scope>
</reference>
<sequence>MCDVHGNGRVRRSEFAEFVRSLNAVVGVNITENSQNHVIESILSRSGVSPASEYLSAADFEAIFSQVDERRPVGVDFRGAKIKVNLQETASLSSFAVSAIQEHQCAPRNIFGTIAAFVETYRQHIAIMFIFCCINAIVFLERFWHYRYETEHRDLRRVMGVGIAITRGAAGALSFCMAVVLLTVCRNVITVVRETPLGEFIPFDSAITFHKIVALFAAFWASLHTIGHCVNFYNVATQSQEGLNCLFQEAVFGSNFLPSISYWFYGTITGLTGILLVAVMSIIYVFALPCFMKRAYHAFRNLNFQVFQANSSSKCCFLRSHSAAWFTEAPRPFQSPKFWYYAIGPVIIFVIDRIMGMRQEYKKLRILNAELLPSDIIYLQFKRPSSFSFRSGQWVRISSPAFSCAFNECHAFSLASAPQSPTLELYIKVSEWTNYEVAILVGGGIGVTPYASTLTDLVLETTSGRHHNVKCKKVYFLWVCPTHKNYEWFVDVLKDVEELDRNELLETHIFVTQFFHKFDLRTTMLCACARSRITRCICLNSNPLQFQYICEKHFRGDHQGVSMFTGLRAHNHFGRPNFDAFFSYIQNVHHDTPDIGVFSCGPSALNDQISSACARANRARDAPSFMHRFETF</sequence>
<dbReference type="Gene3D" id="2.40.30.10">
    <property type="entry name" value="Translation factors"/>
    <property type="match status" value="1"/>
</dbReference>
<keyword evidence="10" id="KW-0521">NADP</keyword>
<evidence type="ECO:0000256" key="15">
    <source>
        <dbReference type="ARBA" id="ARBA00023324"/>
    </source>
</evidence>
<gene>
    <name evidence="20" type="ORF">ANCCEY_03944</name>
</gene>
<feature type="domain" description="FAD-binding FR-type" evidence="19">
    <location>
        <begin position="359"/>
        <end position="481"/>
    </location>
</feature>
<feature type="transmembrane region" description="Helical" evidence="18">
    <location>
        <begin position="209"/>
        <end position="233"/>
    </location>
</feature>
<evidence type="ECO:0000256" key="16">
    <source>
        <dbReference type="ARBA" id="ARBA00047455"/>
    </source>
</evidence>
<evidence type="ECO:0000313" key="21">
    <source>
        <dbReference type="Proteomes" id="UP000054495"/>
    </source>
</evidence>
<dbReference type="InterPro" id="IPR017927">
    <property type="entry name" value="FAD-bd_FR_type"/>
</dbReference>
<evidence type="ECO:0000256" key="13">
    <source>
        <dbReference type="ARBA" id="ARBA00023136"/>
    </source>
</evidence>
<keyword evidence="5" id="KW-0285">Flavoprotein</keyword>
<dbReference type="CDD" id="cd06186">
    <property type="entry name" value="NOX_Duox_like_FAD_NADP"/>
    <property type="match status" value="1"/>
</dbReference>
<evidence type="ECO:0000256" key="17">
    <source>
        <dbReference type="ARBA" id="ARBA00048762"/>
    </source>
</evidence>
<keyword evidence="12" id="KW-0560">Oxidoreductase</keyword>
<dbReference type="GO" id="GO:0016175">
    <property type="term" value="F:superoxide-generating NAD(P)H oxidase activity"/>
    <property type="evidence" value="ECO:0007669"/>
    <property type="project" value="TreeGrafter"/>
</dbReference>
<proteinExistence type="inferred from homology"/>
<dbReference type="Pfam" id="PF01794">
    <property type="entry name" value="Ferric_reduct"/>
    <property type="match status" value="1"/>
</dbReference>
<dbReference type="GO" id="GO:0042742">
    <property type="term" value="P:defense response to bacterium"/>
    <property type="evidence" value="ECO:0007669"/>
    <property type="project" value="UniProtKB-ARBA"/>
</dbReference>
<evidence type="ECO:0000256" key="6">
    <source>
        <dbReference type="ARBA" id="ARBA00022692"/>
    </source>
</evidence>
<keyword evidence="11 18" id="KW-1133">Transmembrane helix</keyword>
<dbReference type="SUPFAM" id="SSF52343">
    <property type="entry name" value="Ferredoxin reductase-like, C-terminal NADP-linked domain"/>
    <property type="match status" value="1"/>
</dbReference>
<dbReference type="GO" id="GO:0042335">
    <property type="term" value="P:cuticle development"/>
    <property type="evidence" value="ECO:0007669"/>
    <property type="project" value="UniProtKB-ARBA"/>
</dbReference>
<feature type="transmembrane region" description="Helical" evidence="18">
    <location>
        <begin position="262"/>
        <end position="287"/>
    </location>
</feature>
<dbReference type="Pfam" id="PF08030">
    <property type="entry name" value="NAD_binding_6"/>
    <property type="match status" value="1"/>
</dbReference>
<comment type="subcellular location">
    <subcellularLocation>
        <location evidence="1">Membrane</location>
        <topology evidence="1">Multi-pass membrane protein</topology>
    </subcellularLocation>
</comment>
<evidence type="ECO:0000256" key="8">
    <source>
        <dbReference type="ARBA" id="ARBA00022827"/>
    </source>
</evidence>
<evidence type="ECO:0000256" key="4">
    <source>
        <dbReference type="ARBA" id="ARBA00022559"/>
    </source>
</evidence>
<dbReference type="InterPro" id="IPR050369">
    <property type="entry name" value="RBOH/FRE"/>
</dbReference>
<dbReference type="Proteomes" id="UP000054495">
    <property type="component" value="Unassembled WGS sequence"/>
</dbReference>
<dbReference type="GO" id="GO:0009886">
    <property type="term" value="P:post-embryonic animal morphogenesis"/>
    <property type="evidence" value="ECO:0007669"/>
    <property type="project" value="UniProtKB-ARBA"/>
</dbReference>
<keyword evidence="14" id="KW-0325">Glycoprotein</keyword>
<evidence type="ECO:0000256" key="14">
    <source>
        <dbReference type="ARBA" id="ARBA00023180"/>
    </source>
</evidence>
<dbReference type="PANTHER" id="PTHR11972:SF175">
    <property type="entry name" value="NAD(P)H OXIDASE (H2O2-FORMING)"/>
    <property type="match status" value="1"/>
</dbReference>
<dbReference type="Pfam" id="PF08022">
    <property type="entry name" value="FAD_binding_8"/>
    <property type="match status" value="1"/>
</dbReference>
<dbReference type="GO" id="GO:0042744">
    <property type="term" value="P:hydrogen peroxide catabolic process"/>
    <property type="evidence" value="ECO:0007669"/>
    <property type="project" value="UniProtKB-KW"/>
</dbReference>
<dbReference type="InterPro" id="IPR013112">
    <property type="entry name" value="FAD-bd_8"/>
</dbReference>
<dbReference type="GO" id="GO:0016174">
    <property type="term" value="F:NAD(P)H oxidase H2O2-forming activity"/>
    <property type="evidence" value="ECO:0007669"/>
    <property type="project" value="UniProtKB-EC"/>
</dbReference>
<evidence type="ECO:0000256" key="18">
    <source>
        <dbReference type="SAM" id="Phobius"/>
    </source>
</evidence>
<accession>A0A0D6M3N4</accession>
<keyword evidence="15" id="KW-0376">Hydrogen peroxide</keyword>
<dbReference type="EC" id="1.6.3.1" evidence="3"/>
<comment type="similarity">
    <text evidence="2">In the N-terminal section; belongs to the peroxidase family.</text>
</comment>
<evidence type="ECO:0000256" key="12">
    <source>
        <dbReference type="ARBA" id="ARBA00023002"/>
    </source>
</evidence>
<dbReference type="AlphaFoldDB" id="A0A0D6M3N4"/>
<evidence type="ECO:0000256" key="7">
    <source>
        <dbReference type="ARBA" id="ARBA00022737"/>
    </source>
</evidence>
<evidence type="ECO:0000256" key="3">
    <source>
        <dbReference type="ARBA" id="ARBA00012698"/>
    </source>
</evidence>
<keyword evidence="4" id="KW-0575">Peroxidase</keyword>
<dbReference type="PROSITE" id="PS51384">
    <property type="entry name" value="FAD_FR"/>
    <property type="match status" value="1"/>
</dbReference>
<keyword evidence="7" id="KW-0677">Repeat</keyword>
<evidence type="ECO:0000256" key="1">
    <source>
        <dbReference type="ARBA" id="ARBA00004141"/>
    </source>
</evidence>
<evidence type="ECO:0000256" key="5">
    <source>
        <dbReference type="ARBA" id="ARBA00022630"/>
    </source>
</evidence>
<keyword evidence="21" id="KW-1185">Reference proteome</keyword>
<dbReference type="InterPro" id="IPR039261">
    <property type="entry name" value="FNR_nucleotide-bd"/>
</dbReference>
<evidence type="ECO:0000256" key="10">
    <source>
        <dbReference type="ARBA" id="ARBA00022857"/>
    </source>
</evidence>
<evidence type="ECO:0000259" key="19">
    <source>
        <dbReference type="PROSITE" id="PS51384"/>
    </source>
</evidence>
<dbReference type="InterPro" id="IPR017938">
    <property type="entry name" value="Riboflavin_synthase-like_b-brl"/>
</dbReference>
<comment type="catalytic activity">
    <reaction evidence="17">
        <text>NADPH + O2 + H(+) = H2O2 + NADP(+)</text>
        <dbReference type="Rhea" id="RHEA:11260"/>
        <dbReference type="ChEBI" id="CHEBI:15378"/>
        <dbReference type="ChEBI" id="CHEBI:15379"/>
        <dbReference type="ChEBI" id="CHEBI:16240"/>
        <dbReference type="ChEBI" id="CHEBI:57783"/>
        <dbReference type="ChEBI" id="CHEBI:58349"/>
        <dbReference type="EC" id="1.6.3.1"/>
    </reaction>
</comment>
<dbReference type="InterPro" id="IPR013121">
    <property type="entry name" value="Fe_red_NAD-bd_6"/>
</dbReference>
<keyword evidence="8" id="KW-0274">FAD</keyword>
<evidence type="ECO:0000256" key="2">
    <source>
        <dbReference type="ARBA" id="ARBA00005644"/>
    </source>
</evidence>
<keyword evidence="13 18" id="KW-0472">Membrane</keyword>
<dbReference type="GO" id="GO:0042303">
    <property type="term" value="P:molting cycle"/>
    <property type="evidence" value="ECO:0007669"/>
    <property type="project" value="UniProtKB-ARBA"/>
</dbReference>
<feature type="transmembrane region" description="Helical" evidence="18">
    <location>
        <begin position="338"/>
        <end position="355"/>
    </location>
</feature>
<dbReference type="EMBL" id="KE124849">
    <property type="protein sequence ID" value="EPB76976.1"/>
    <property type="molecule type" value="Genomic_DNA"/>
</dbReference>